<sequence>MFNYSIGGQERKLDNAQEAIADIPLNRTLLIEKLTNDPPLKPEIVQDLKTVDEVFNYYKPSVEVDFSDAEGADVQEKLEFRNLGDFTKKGLISQSDFLQSLNNEADDLQKLMRQLKSNKILQTALKNAESKAAFISAIEAMIDELDK</sequence>
<evidence type="ECO:0000313" key="2">
    <source>
        <dbReference type="Proteomes" id="UP001597510"/>
    </source>
</evidence>
<dbReference type="RefSeq" id="WP_340235630.1">
    <property type="nucleotide sequence ID" value="NZ_JBBEWC010000004.1"/>
</dbReference>
<dbReference type="EMBL" id="JBHULC010000004">
    <property type="protein sequence ID" value="MFD2520217.1"/>
    <property type="molecule type" value="Genomic_DNA"/>
</dbReference>
<evidence type="ECO:0000313" key="1">
    <source>
        <dbReference type="EMBL" id="MFD2520217.1"/>
    </source>
</evidence>
<protein>
    <recommendedName>
        <fullName evidence="3">Type VI secretion system contractile sheath small subunit</fullName>
    </recommendedName>
</protein>
<reference evidence="2" key="1">
    <citation type="journal article" date="2019" name="Int. J. Syst. Evol. Microbiol.">
        <title>The Global Catalogue of Microorganisms (GCM) 10K type strain sequencing project: providing services to taxonomists for standard genome sequencing and annotation.</title>
        <authorList>
            <consortium name="The Broad Institute Genomics Platform"/>
            <consortium name="The Broad Institute Genome Sequencing Center for Infectious Disease"/>
            <person name="Wu L."/>
            <person name="Ma J."/>
        </authorList>
    </citation>
    <scope>NUCLEOTIDE SEQUENCE [LARGE SCALE GENOMIC DNA]</scope>
    <source>
        <strain evidence="2">KCTC 52344</strain>
    </source>
</reference>
<organism evidence="1 2">
    <name type="scientific">Emticicia soli</name>
    <dbReference type="NCBI Taxonomy" id="2027878"/>
    <lineage>
        <taxon>Bacteria</taxon>
        <taxon>Pseudomonadati</taxon>
        <taxon>Bacteroidota</taxon>
        <taxon>Cytophagia</taxon>
        <taxon>Cytophagales</taxon>
        <taxon>Leadbetterellaceae</taxon>
        <taxon>Emticicia</taxon>
    </lineage>
</organism>
<proteinExistence type="predicted"/>
<gene>
    <name evidence="1" type="ORF">ACFSR2_04930</name>
</gene>
<comment type="caution">
    <text evidence="1">The sequence shown here is derived from an EMBL/GenBank/DDBJ whole genome shotgun (WGS) entry which is preliminary data.</text>
</comment>
<dbReference type="Proteomes" id="UP001597510">
    <property type="component" value="Unassembled WGS sequence"/>
</dbReference>
<accession>A0ABW5J4A6</accession>
<evidence type="ECO:0008006" key="3">
    <source>
        <dbReference type="Google" id="ProtNLM"/>
    </source>
</evidence>
<name>A0ABW5J4A6_9BACT</name>
<keyword evidence="2" id="KW-1185">Reference proteome</keyword>